<dbReference type="Proteomes" id="UP001232992">
    <property type="component" value="Unassembled WGS sequence"/>
</dbReference>
<organism evidence="2 3">
    <name type="scientific">Roseofilum casamattae BLCC-M143</name>
    <dbReference type="NCBI Taxonomy" id="3022442"/>
    <lineage>
        <taxon>Bacteria</taxon>
        <taxon>Bacillati</taxon>
        <taxon>Cyanobacteriota</taxon>
        <taxon>Cyanophyceae</taxon>
        <taxon>Desertifilales</taxon>
        <taxon>Desertifilaceae</taxon>
        <taxon>Roseofilum</taxon>
        <taxon>Roseofilum casamattae</taxon>
    </lineage>
</organism>
<reference evidence="2 3" key="1">
    <citation type="submission" date="2023-01" db="EMBL/GenBank/DDBJ databases">
        <title>Novel diversity within Roseofilum (Cyanobacteria; Desertifilaceae) from marine benthic mats with descriptions of four novel species.</title>
        <authorList>
            <person name="Wang Y."/>
            <person name="Berthold D.E."/>
            <person name="Hu J."/>
            <person name="Lefler F.W."/>
            <person name="Laughinghouse H.D. IV."/>
        </authorList>
    </citation>
    <scope>NUCLEOTIDE SEQUENCE [LARGE SCALE GENOMIC DNA]</scope>
    <source>
        <strain evidence="2 3">BLCC-M143</strain>
    </source>
</reference>
<gene>
    <name evidence="2" type="ORF">PMH09_12420</name>
</gene>
<dbReference type="InterPro" id="IPR008893">
    <property type="entry name" value="WGR_domain"/>
</dbReference>
<dbReference type="Pfam" id="PF05406">
    <property type="entry name" value="WGR"/>
    <property type="match status" value="1"/>
</dbReference>
<proteinExistence type="predicted"/>
<dbReference type="SMART" id="SM00773">
    <property type="entry name" value="WGR"/>
    <property type="match status" value="1"/>
</dbReference>
<name>A0ABT7BXV7_9CYAN</name>
<dbReference type="RefSeq" id="WP_283758642.1">
    <property type="nucleotide sequence ID" value="NZ_JAQOSQ010000011.1"/>
</dbReference>
<dbReference type="PROSITE" id="PS51977">
    <property type="entry name" value="WGR"/>
    <property type="match status" value="1"/>
</dbReference>
<protein>
    <submittedName>
        <fullName evidence="2">WGR domain-containing protein</fullName>
    </submittedName>
</protein>
<feature type="domain" description="WGR" evidence="1">
    <location>
        <begin position="1"/>
        <end position="89"/>
    </location>
</feature>
<accession>A0ABT7BXV7</accession>
<dbReference type="Gene3D" id="2.20.140.10">
    <property type="entry name" value="WGR domain"/>
    <property type="match status" value="1"/>
</dbReference>
<dbReference type="EMBL" id="JAQOSQ010000011">
    <property type="protein sequence ID" value="MDJ1183991.1"/>
    <property type="molecule type" value="Genomic_DNA"/>
</dbReference>
<sequence>MKRIKQTTLYFQDDRSDKIYEVDLVSTEDDEYLVNFRYGRRGTNLKEGTKTKTPVLRSRAEQIFDKLVQEKVKKGYRDIHAVAQTPTAETLGEMTREERILFYLQGNAPKNWPLSRIIWRAGELKITGAALYLTQMLGTGDALQDYSIVYALGRCGGKEALPVLRELEVNSSTPEFVQRMAREVMWTLGDKKERERLQQQARDRLPASLQDAIATNNPDNVRQALQTYLNDEENKPFPVIDLLYQTRIDITRPAVNDFARTAPLAPPHFKSVRHLFKMAEYRQDAELFSILARRFELNKPLYDDSHWYGFNLPNGQYLRRYEYERNPKTGRYEVIKDNLKEVQASDDTSLAYNKKTRDYLRKRVWRTLRKLGEEQDLAYIDLAVAILLEYSDEDAHPTRERYDYRYDSNRKRIQFISFWDKYSTYLTFNYILYTNSPRYSLKPKSPAWVCQKGSQLGEPPPEEREEAFPELWNQRPEALLKLLLESQCYPVHEFAVRALRQSPDFHFQIEVSQLVRLLSQPYDETTQFALNLARDRYTPQTPQMELVLALFNCPLPLARTQAREWIENSGAVLLWYNEFIAQLVLSRYEDNQEFNRQLLPAGAIAEDAAKVIIGRAIAELMNFSQEDGINGISETLLHVFPTTLKTLDLQVILDLLNHNLAPVQNFGAKLLLNHQTPATELPYTLIESLITSVQASIRSIGVEIFGQLGDRQLREDYRDVIIAMAINAVPDLRQSIKPVIARLVKGHPQFSIQLATEFIEFMLAPEPHEGVHKDLLTLLRDRLPGWKANISGDTLLRLLKSQIGSAQELGGLVLQGNPNHWAQEWSTQDIVKLASHEIFTIRQASWKMMSGIIDRIRNSNAEKLAAVRLLEAKWEDSQTFAREFFQQHFTDTDWTPEVMVLVCDSIREEVREFGRQLVNRTFTEACGADYLLKFSEHPSTDMQSFASGYLHNYAVDNPERLQDLTPYLITVLSQVNKGRVAKQNVFNFLEQEAMKSEAAAEVIARVLTRQSATMAIADKAQCLQLMVRLRQCYPNIILPIQIKPVTEVRR</sequence>
<comment type="caution">
    <text evidence="2">The sequence shown here is derived from an EMBL/GenBank/DDBJ whole genome shotgun (WGS) entry which is preliminary data.</text>
</comment>
<evidence type="ECO:0000259" key="1">
    <source>
        <dbReference type="PROSITE" id="PS51977"/>
    </source>
</evidence>
<dbReference type="SUPFAM" id="SSF48371">
    <property type="entry name" value="ARM repeat"/>
    <property type="match status" value="2"/>
</dbReference>
<dbReference type="InterPro" id="IPR016024">
    <property type="entry name" value="ARM-type_fold"/>
</dbReference>
<evidence type="ECO:0000313" key="3">
    <source>
        <dbReference type="Proteomes" id="UP001232992"/>
    </source>
</evidence>
<keyword evidence="3" id="KW-1185">Reference proteome</keyword>
<evidence type="ECO:0000313" key="2">
    <source>
        <dbReference type="EMBL" id="MDJ1183991.1"/>
    </source>
</evidence>
<dbReference type="CDD" id="cd07998">
    <property type="entry name" value="WGR_DNA_ligase"/>
    <property type="match status" value="1"/>
</dbReference>